<protein>
    <submittedName>
        <fullName evidence="1">Uncharacterized protein</fullName>
    </submittedName>
</protein>
<organism evidence="1 2">
    <name type="scientific">Cyclobacterium qasimii M12-11B</name>
    <dbReference type="NCBI Taxonomy" id="641524"/>
    <lineage>
        <taxon>Bacteria</taxon>
        <taxon>Pseudomonadati</taxon>
        <taxon>Bacteroidota</taxon>
        <taxon>Cytophagia</taxon>
        <taxon>Cytophagales</taxon>
        <taxon>Cyclobacteriaceae</taxon>
        <taxon>Cyclobacterium</taxon>
    </lineage>
</organism>
<dbReference type="Proteomes" id="UP000014974">
    <property type="component" value="Unassembled WGS sequence"/>
</dbReference>
<name>S7WSS2_9BACT</name>
<evidence type="ECO:0000313" key="2">
    <source>
        <dbReference type="Proteomes" id="UP000014974"/>
    </source>
</evidence>
<accession>S7WSS2</accession>
<dbReference type="EMBL" id="ATNM01000134">
    <property type="protein sequence ID" value="EPR67158.1"/>
    <property type="molecule type" value="Genomic_DNA"/>
</dbReference>
<comment type="caution">
    <text evidence="1">The sequence shown here is derived from an EMBL/GenBank/DDBJ whole genome shotgun (WGS) entry which is preliminary data.</text>
</comment>
<dbReference type="AlphaFoldDB" id="S7WSS2"/>
<proteinExistence type="predicted"/>
<reference evidence="1 2" key="1">
    <citation type="journal article" date="2013" name="Genome Announc.">
        <title>Draft Genome Sequence of Cyclobacterium qasimii Strain M12-11BT, Isolated from Arctic Marine Sediment.</title>
        <authorList>
            <person name="Shivaji S."/>
            <person name="Ara S."/>
            <person name="Singh A."/>
            <person name="Kumar Pinnaka A."/>
        </authorList>
    </citation>
    <scope>NUCLEOTIDE SEQUENCE [LARGE SCALE GENOMIC DNA]</scope>
    <source>
        <strain evidence="1 2">M12-11B</strain>
    </source>
</reference>
<evidence type="ECO:0000313" key="1">
    <source>
        <dbReference type="EMBL" id="EPR67158.1"/>
    </source>
</evidence>
<sequence>MEVIKKAINGSTLIQTIKATRSIILVATITKVIVVFKRNQKLQHILLNAYFTIKNFYN</sequence>
<gene>
    <name evidence="1" type="ORF">ADICYQ_3713</name>
</gene>